<reference evidence="1" key="1">
    <citation type="journal article" date="2012" name="Nature">
        <title>The tomato genome sequence provides insights into fleshy fruit evolution.</title>
        <authorList>
            <consortium name="Tomato Genome Consortium"/>
        </authorList>
    </citation>
    <scope>NUCLEOTIDE SEQUENCE [LARGE SCALE GENOMIC DNA]</scope>
    <source>
        <strain evidence="1">cv. Heinz 1706</strain>
    </source>
</reference>
<evidence type="ECO:0000313" key="1">
    <source>
        <dbReference type="EnsemblPlants" id="Solyc04g050895.1.1"/>
    </source>
</evidence>
<reference evidence="1" key="2">
    <citation type="submission" date="2019-01" db="UniProtKB">
        <authorList>
            <consortium name="EnsemblPlants"/>
        </authorList>
    </citation>
    <scope>IDENTIFICATION</scope>
    <source>
        <strain evidence="1">cv. Heinz 1706</strain>
    </source>
</reference>
<name>A0A3Q7G3U4_SOLLC</name>
<dbReference type="Proteomes" id="UP000004994">
    <property type="component" value="Chromosome 4"/>
</dbReference>
<sequence>MRFVLFTRDGAMSKLKDNGIHLTVYSPFPFGNLLRFFRKGVDSNLRLEGALISMLPRLKQFKSYLRNEKRGDEFLREVELH</sequence>
<dbReference type="EnsemblPlants" id="Solyc04g050895.1.1">
    <property type="protein sequence ID" value="Solyc04g050895.1.1"/>
    <property type="gene ID" value="Solyc04g050895.1"/>
</dbReference>
<evidence type="ECO:0000313" key="2">
    <source>
        <dbReference type="Proteomes" id="UP000004994"/>
    </source>
</evidence>
<organism evidence="1">
    <name type="scientific">Solanum lycopersicum</name>
    <name type="common">Tomato</name>
    <name type="synonym">Lycopersicon esculentum</name>
    <dbReference type="NCBI Taxonomy" id="4081"/>
    <lineage>
        <taxon>Eukaryota</taxon>
        <taxon>Viridiplantae</taxon>
        <taxon>Streptophyta</taxon>
        <taxon>Embryophyta</taxon>
        <taxon>Tracheophyta</taxon>
        <taxon>Spermatophyta</taxon>
        <taxon>Magnoliopsida</taxon>
        <taxon>eudicotyledons</taxon>
        <taxon>Gunneridae</taxon>
        <taxon>Pentapetalae</taxon>
        <taxon>asterids</taxon>
        <taxon>lamiids</taxon>
        <taxon>Solanales</taxon>
        <taxon>Solanaceae</taxon>
        <taxon>Solanoideae</taxon>
        <taxon>Solaneae</taxon>
        <taxon>Solanum</taxon>
        <taxon>Solanum subgen. Lycopersicon</taxon>
    </lineage>
</organism>
<dbReference type="Gramene" id="Solyc04g050895.1.1">
    <property type="protein sequence ID" value="Solyc04g050895.1.1"/>
    <property type="gene ID" value="Solyc04g050895.1"/>
</dbReference>
<dbReference type="AlphaFoldDB" id="A0A3Q7G3U4"/>
<dbReference type="InParanoid" id="A0A3Q7G3U4"/>
<proteinExistence type="predicted"/>
<keyword evidence="2" id="KW-1185">Reference proteome</keyword>
<protein>
    <submittedName>
        <fullName evidence="1">Uncharacterized protein</fullName>
    </submittedName>
</protein>
<accession>A0A3Q7G3U4</accession>